<dbReference type="Proteomes" id="UP000095287">
    <property type="component" value="Unplaced"/>
</dbReference>
<dbReference type="PANTHER" id="PTHR11909">
    <property type="entry name" value="CASEIN KINASE-RELATED"/>
    <property type="match status" value="1"/>
</dbReference>
<dbReference type="InterPro" id="IPR011009">
    <property type="entry name" value="Kinase-like_dom_sf"/>
</dbReference>
<dbReference type="SUPFAM" id="SSF56112">
    <property type="entry name" value="Protein kinase-like (PK-like)"/>
    <property type="match status" value="1"/>
</dbReference>
<evidence type="ECO:0000313" key="2">
    <source>
        <dbReference type="Proteomes" id="UP000095287"/>
    </source>
</evidence>
<dbReference type="InterPro" id="IPR050235">
    <property type="entry name" value="CK1_Ser-Thr_kinase"/>
</dbReference>
<evidence type="ECO:0000313" key="3">
    <source>
        <dbReference type="WBParaSite" id="L893_g22838.t1"/>
    </source>
</evidence>
<keyword evidence="2" id="KW-1185">Reference proteome</keyword>
<dbReference type="WBParaSite" id="L893_g22838.t1">
    <property type="protein sequence ID" value="L893_g22838.t1"/>
    <property type="gene ID" value="L893_g22838"/>
</dbReference>
<dbReference type="Gene3D" id="1.10.510.10">
    <property type="entry name" value="Transferase(Phosphotransferase) domain 1"/>
    <property type="match status" value="1"/>
</dbReference>
<feature type="compositionally biased region" description="Basic and acidic residues" evidence="1">
    <location>
        <begin position="324"/>
        <end position="342"/>
    </location>
</feature>
<evidence type="ECO:0000256" key="1">
    <source>
        <dbReference type="SAM" id="MobiDB-lite"/>
    </source>
</evidence>
<sequence length="363" mass="41606">MAMEVSAAQLNEAYTDDEPAFEFEPKYQLVNGIPNLKEGDVWAEKFKVIERFGWADKFGASYFVVELEKEDVELVLRIDTNRRGNTLNTEAMALKKTETGGHRLHFGQIHSTGLESDFCYLVSYFRGGPRLKDCVDFVKEHKFTYGSVGRFAYDLFKIAESLHSLGFALTCLNTDMVTFDACSRNLFLSDMSQIKCYNPELSIWRGGPHYAPLNWHKQEDTCLSLGDELMAIFFMVCELTMGELPWTGVHFDEIAALKQEFMTEKNLLNNLPPQYGAMFNLISDYAEKKEFDAAVYDELKRVSKEVYEIIGGVKDLDDNFDFEREPTAEELPRFVLEKRPIEESAEPEATGEEEAKNSEELHR</sequence>
<proteinExistence type="predicted"/>
<protein>
    <submittedName>
        <fullName evidence="3">Protein kinase domain-containing protein</fullName>
    </submittedName>
</protein>
<feature type="compositionally biased region" description="Basic and acidic residues" evidence="1">
    <location>
        <begin position="353"/>
        <end position="363"/>
    </location>
</feature>
<organism evidence="2 3">
    <name type="scientific">Steinernema glaseri</name>
    <dbReference type="NCBI Taxonomy" id="37863"/>
    <lineage>
        <taxon>Eukaryota</taxon>
        <taxon>Metazoa</taxon>
        <taxon>Ecdysozoa</taxon>
        <taxon>Nematoda</taxon>
        <taxon>Chromadorea</taxon>
        <taxon>Rhabditida</taxon>
        <taxon>Tylenchina</taxon>
        <taxon>Panagrolaimomorpha</taxon>
        <taxon>Strongyloidoidea</taxon>
        <taxon>Steinernematidae</taxon>
        <taxon>Steinernema</taxon>
    </lineage>
</organism>
<reference evidence="3" key="1">
    <citation type="submission" date="2016-11" db="UniProtKB">
        <authorList>
            <consortium name="WormBaseParasite"/>
        </authorList>
    </citation>
    <scope>IDENTIFICATION</scope>
</reference>
<feature type="compositionally biased region" description="Acidic residues" evidence="1">
    <location>
        <begin position="343"/>
        <end position="352"/>
    </location>
</feature>
<dbReference type="AlphaFoldDB" id="A0A1I7Z4H9"/>
<accession>A0A1I7Z4H9</accession>
<feature type="region of interest" description="Disordered" evidence="1">
    <location>
        <begin position="324"/>
        <end position="363"/>
    </location>
</feature>
<name>A0A1I7Z4H9_9BILA</name>